<dbReference type="Pfam" id="PF04258">
    <property type="entry name" value="Peptidase_A22B"/>
    <property type="match status" value="1"/>
</dbReference>
<organism evidence="9 10">
    <name type="scientific">Mesorhabditis belari</name>
    <dbReference type="NCBI Taxonomy" id="2138241"/>
    <lineage>
        <taxon>Eukaryota</taxon>
        <taxon>Metazoa</taxon>
        <taxon>Ecdysozoa</taxon>
        <taxon>Nematoda</taxon>
        <taxon>Chromadorea</taxon>
        <taxon>Rhabditida</taxon>
        <taxon>Rhabditina</taxon>
        <taxon>Rhabditomorpha</taxon>
        <taxon>Rhabditoidea</taxon>
        <taxon>Rhabditidae</taxon>
        <taxon>Mesorhabditinae</taxon>
        <taxon>Mesorhabditis</taxon>
    </lineage>
</organism>
<feature type="transmembrane region" description="Helical" evidence="8">
    <location>
        <begin position="153"/>
        <end position="173"/>
    </location>
</feature>
<dbReference type="GO" id="GO:0042500">
    <property type="term" value="F:aspartic endopeptidase activity, intramembrane cleaving"/>
    <property type="evidence" value="ECO:0007669"/>
    <property type="project" value="InterPro"/>
</dbReference>
<comment type="subcellular location">
    <subcellularLocation>
        <location evidence="1">Endoplasmic reticulum membrane</location>
        <topology evidence="1">Multi-pass membrane protein</topology>
    </subcellularLocation>
</comment>
<evidence type="ECO:0000256" key="4">
    <source>
        <dbReference type="ARBA" id="ARBA00022801"/>
    </source>
</evidence>
<dbReference type="InterPro" id="IPR007369">
    <property type="entry name" value="Peptidase_A22B_SPP"/>
</dbReference>
<dbReference type="GO" id="GO:0006465">
    <property type="term" value="P:signal peptide processing"/>
    <property type="evidence" value="ECO:0007669"/>
    <property type="project" value="TreeGrafter"/>
</dbReference>
<dbReference type="AlphaFoldDB" id="A0AAF3FFI7"/>
<dbReference type="PANTHER" id="PTHR12174">
    <property type="entry name" value="SIGNAL PEPTIDE PEPTIDASE"/>
    <property type="match status" value="1"/>
</dbReference>
<dbReference type="InterPro" id="IPR006639">
    <property type="entry name" value="Preselin/SPP"/>
</dbReference>
<evidence type="ECO:0000256" key="2">
    <source>
        <dbReference type="ARBA" id="ARBA00006859"/>
    </source>
</evidence>
<feature type="transmembrane region" description="Helical" evidence="8">
    <location>
        <begin position="332"/>
        <end position="351"/>
    </location>
</feature>
<protein>
    <submittedName>
        <fullName evidence="10">Uncharacterized protein</fullName>
    </submittedName>
</protein>
<keyword evidence="6 8" id="KW-1133">Transmembrane helix</keyword>
<dbReference type="GO" id="GO:0098553">
    <property type="term" value="C:lumenal side of endoplasmic reticulum membrane"/>
    <property type="evidence" value="ECO:0007669"/>
    <property type="project" value="TreeGrafter"/>
</dbReference>
<dbReference type="SMART" id="SM00730">
    <property type="entry name" value="PSN"/>
    <property type="match status" value="1"/>
</dbReference>
<name>A0AAF3FFI7_9BILA</name>
<dbReference type="Proteomes" id="UP000887575">
    <property type="component" value="Unassembled WGS sequence"/>
</dbReference>
<proteinExistence type="inferred from homology"/>
<evidence type="ECO:0000256" key="5">
    <source>
        <dbReference type="ARBA" id="ARBA00022824"/>
    </source>
</evidence>
<feature type="transmembrane region" description="Helical" evidence="8">
    <location>
        <begin position="371"/>
        <end position="394"/>
    </location>
</feature>
<evidence type="ECO:0000256" key="1">
    <source>
        <dbReference type="ARBA" id="ARBA00004477"/>
    </source>
</evidence>
<dbReference type="WBParaSite" id="MBELARI_LOCUS5664">
    <property type="protein sequence ID" value="MBELARI_LOCUS5664"/>
    <property type="gene ID" value="MBELARI_LOCUS5664"/>
</dbReference>
<keyword evidence="7 8" id="KW-0472">Membrane</keyword>
<keyword evidence="3 8" id="KW-0812">Transmembrane</keyword>
<keyword evidence="9" id="KW-1185">Reference proteome</keyword>
<reference evidence="10" key="1">
    <citation type="submission" date="2024-02" db="UniProtKB">
        <authorList>
            <consortium name="WormBaseParasite"/>
        </authorList>
    </citation>
    <scope>IDENTIFICATION</scope>
</reference>
<feature type="transmembrane region" description="Helical" evidence="8">
    <location>
        <begin position="31"/>
        <end position="52"/>
    </location>
</feature>
<keyword evidence="5" id="KW-0256">Endoplasmic reticulum</keyword>
<feature type="transmembrane region" description="Helical" evidence="8">
    <location>
        <begin position="400"/>
        <end position="418"/>
    </location>
</feature>
<keyword evidence="4" id="KW-0378">Hydrolase</keyword>
<evidence type="ECO:0000256" key="7">
    <source>
        <dbReference type="ARBA" id="ARBA00023136"/>
    </source>
</evidence>
<dbReference type="GO" id="GO:0098554">
    <property type="term" value="C:cytoplasmic side of endoplasmic reticulum membrane"/>
    <property type="evidence" value="ECO:0007669"/>
    <property type="project" value="TreeGrafter"/>
</dbReference>
<evidence type="ECO:0000256" key="3">
    <source>
        <dbReference type="ARBA" id="ARBA00022692"/>
    </source>
</evidence>
<evidence type="ECO:0000256" key="6">
    <source>
        <dbReference type="ARBA" id="ARBA00022989"/>
    </source>
</evidence>
<accession>A0AAF3FFI7</accession>
<dbReference type="PANTHER" id="PTHR12174:SF23">
    <property type="entry name" value="MINOR HISTOCOMPATIBILITY ANTIGEN H13"/>
    <property type="match status" value="1"/>
</dbReference>
<feature type="transmembrane region" description="Helical" evidence="8">
    <location>
        <begin position="278"/>
        <end position="296"/>
    </location>
</feature>
<feature type="transmembrane region" description="Helical" evidence="8">
    <location>
        <begin position="73"/>
        <end position="89"/>
    </location>
</feature>
<evidence type="ECO:0000313" key="10">
    <source>
        <dbReference type="WBParaSite" id="MBELARI_LOCUS5664"/>
    </source>
</evidence>
<evidence type="ECO:0000256" key="8">
    <source>
        <dbReference type="SAM" id="Phobius"/>
    </source>
</evidence>
<dbReference type="GO" id="GO:0033619">
    <property type="term" value="P:membrane protein proteolysis"/>
    <property type="evidence" value="ECO:0007669"/>
    <property type="project" value="TreeGrafter"/>
</dbReference>
<comment type="similarity">
    <text evidence="2">Belongs to the peptidase A22B family.</text>
</comment>
<sequence length="452" mass="50870">MAETTPSPSLDAGNPTANVTFTFAEQATASLALYGLSLLCIVWGGINSASFVKRLIAKKRLVETSITISEARKFPLTASIVLFSLYIFFKPDGKEWLLGFLSVHLPAHISERLNKTLLPGEGSTSLFQKLEAVTPENAKFLLEYIPTITKQHFMYFLLVFLCFEGCVSLAAILKPIYQRILRLLPIGDRWPRKNTSYLLSLKKGKKEMDQGDIEDATKRDVEYLMKIEVDSHDIIGILMCIPVGISHLYRRHWVTNNLLGVAFSIFGIENLHLSSFKAGSLLLSGLFIYDIFWVFATDVMTSVAKGIDAPILLQFPQDIFQNGWLEASKHSMLGLGDIVIPGIFIALLRRFDQRLGEKSGEKAKGPLKGRYYFATTIIAYMLGLFITMAVMHHFKRAQPALLYLVPTCLLIPLVLAVIRGELSELWNYDEEHLIEKDEDSKKKKVSDDKKKN</sequence>
<evidence type="ECO:0000313" key="9">
    <source>
        <dbReference type="Proteomes" id="UP000887575"/>
    </source>
</evidence>